<accession>A0A1B7TEJ0</accession>
<sequence length="304" mass="32714">MASIIKTNTFKVLTIIVSLLTLVSASTTESTIAVSSKDVSTLTNSNPDSNTPADNNSPPAESEPVSALTSFLLATSMILVSEVGDKTFLIAALMAMKNNRVIVFSASIASLAIMTLLSGIFGQAFTTFLPKTLISWVASIMFFIFGFKILKEGIEMDKNAGVEDEMQEVEEELSTTQMNESYNLAENGGTLGITYNRSNKFKNFTEIIKLKVNKVFSPLFVQVFVMVFLGEIGDRSQISTIVMAGSGNFWAVIFGSIIGHACCSAVAVIFGVLLASRIKMKTVTLIGGVLFVIFGLVYLVEALS</sequence>
<evidence type="ECO:0000256" key="7">
    <source>
        <dbReference type="SAM" id="MobiDB-lite"/>
    </source>
</evidence>
<protein>
    <recommendedName>
        <fullName evidence="6">GDT1 family protein</fullName>
    </recommendedName>
</protein>
<feature type="transmembrane region" description="Helical" evidence="6">
    <location>
        <begin position="101"/>
        <end position="121"/>
    </location>
</feature>
<comment type="similarity">
    <text evidence="2 6">Belongs to the GDT1 family.</text>
</comment>
<evidence type="ECO:0000256" key="3">
    <source>
        <dbReference type="ARBA" id="ARBA00022692"/>
    </source>
</evidence>
<proteinExistence type="inferred from homology"/>
<evidence type="ECO:0000256" key="5">
    <source>
        <dbReference type="ARBA" id="ARBA00023136"/>
    </source>
</evidence>
<feature type="signal peptide" evidence="6">
    <location>
        <begin position="1"/>
        <end position="25"/>
    </location>
</feature>
<feature type="transmembrane region" description="Helical" evidence="6">
    <location>
        <begin position="133"/>
        <end position="150"/>
    </location>
</feature>
<keyword evidence="9" id="KW-1185">Reference proteome</keyword>
<dbReference type="PANTHER" id="PTHR12608:SF1">
    <property type="entry name" value="TRANSMEMBRANE PROTEIN 165"/>
    <property type="match status" value="1"/>
</dbReference>
<dbReference type="GO" id="GO:0032468">
    <property type="term" value="P:Golgi calcium ion homeostasis"/>
    <property type="evidence" value="ECO:0007669"/>
    <property type="project" value="TreeGrafter"/>
</dbReference>
<feature type="transmembrane region" description="Helical" evidence="6">
    <location>
        <begin position="282"/>
        <end position="300"/>
    </location>
</feature>
<evidence type="ECO:0000313" key="9">
    <source>
        <dbReference type="Proteomes" id="UP000092321"/>
    </source>
</evidence>
<feature type="region of interest" description="Disordered" evidence="7">
    <location>
        <begin position="39"/>
        <end position="62"/>
    </location>
</feature>
<keyword evidence="3 6" id="KW-0812">Transmembrane</keyword>
<keyword evidence="4 6" id="KW-1133">Transmembrane helix</keyword>
<feature type="chain" id="PRO_5008598728" description="GDT1 family protein" evidence="6">
    <location>
        <begin position="26"/>
        <end position="304"/>
    </location>
</feature>
<evidence type="ECO:0000256" key="6">
    <source>
        <dbReference type="RuleBase" id="RU365102"/>
    </source>
</evidence>
<dbReference type="InterPro" id="IPR049555">
    <property type="entry name" value="GDT1-like_CS"/>
</dbReference>
<feature type="transmembrane region" description="Helical" evidence="6">
    <location>
        <begin position="64"/>
        <end position="80"/>
    </location>
</feature>
<comment type="caution">
    <text evidence="8">The sequence shown here is derived from an EMBL/GenBank/DDBJ whole genome shotgun (WGS) entry which is preliminary data.</text>
</comment>
<keyword evidence="5 6" id="KW-0472">Membrane</keyword>
<reference evidence="9" key="1">
    <citation type="journal article" date="2016" name="Proc. Natl. Acad. Sci. U.S.A.">
        <title>Comparative genomics of biotechnologically important yeasts.</title>
        <authorList>
            <person name="Riley R."/>
            <person name="Haridas S."/>
            <person name="Wolfe K.H."/>
            <person name="Lopes M.R."/>
            <person name="Hittinger C.T."/>
            <person name="Goeker M."/>
            <person name="Salamov A.A."/>
            <person name="Wisecaver J.H."/>
            <person name="Long T.M."/>
            <person name="Calvey C.H."/>
            <person name="Aerts A.L."/>
            <person name="Barry K.W."/>
            <person name="Choi C."/>
            <person name="Clum A."/>
            <person name="Coughlan A.Y."/>
            <person name="Deshpande S."/>
            <person name="Douglass A.P."/>
            <person name="Hanson S.J."/>
            <person name="Klenk H.-P."/>
            <person name="LaButti K.M."/>
            <person name="Lapidus A."/>
            <person name="Lindquist E.A."/>
            <person name="Lipzen A.M."/>
            <person name="Meier-Kolthoff J.P."/>
            <person name="Ohm R.A."/>
            <person name="Otillar R.P."/>
            <person name="Pangilinan J.L."/>
            <person name="Peng Y."/>
            <person name="Rokas A."/>
            <person name="Rosa C.A."/>
            <person name="Scheuner C."/>
            <person name="Sibirny A.A."/>
            <person name="Slot J.C."/>
            <person name="Stielow J.B."/>
            <person name="Sun H."/>
            <person name="Kurtzman C.P."/>
            <person name="Blackwell M."/>
            <person name="Grigoriev I.V."/>
            <person name="Jeffries T.W."/>
        </authorList>
    </citation>
    <scope>NUCLEOTIDE SEQUENCE [LARGE SCALE GENOMIC DNA]</scope>
    <source>
        <strain evidence="9">NRRL Y-1626</strain>
    </source>
</reference>
<name>A0A1B7TEJ0_9ASCO</name>
<dbReference type="GO" id="GO:0005794">
    <property type="term" value="C:Golgi apparatus"/>
    <property type="evidence" value="ECO:0007669"/>
    <property type="project" value="TreeGrafter"/>
</dbReference>
<evidence type="ECO:0000313" key="8">
    <source>
        <dbReference type="EMBL" id="OBA27153.1"/>
    </source>
</evidence>
<organism evidence="8 9">
    <name type="scientific">Hanseniaspora valbyensis NRRL Y-1626</name>
    <dbReference type="NCBI Taxonomy" id="766949"/>
    <lineage>
        <taxon>Eukaryota</taxon>
        <taxon>Fungi</taxon>
        <taxon>Dikarya</taxon>
        <taxon>Ascomycota</taxon>
        <taxon>Saccharomycotina</taxon>
        <taxon>Saccharomycetes</taxon>
        <taxon>Saccharomycodales</taxon>
        <taxon>Saccharomycodaceae</taxon>
        <taxon>Hanseniaspora</taxon>
    </lineage>
</organism>
<dbReference type="GO" id="GO:0015085">
    <property type="term" value="F:calcium ion transmembrane transporter activity"/>
    <property type="evidence" value="ECO:0007669"/>
    <property type="project" value="TreeGrafter"/>
</dbReference>
<dbReference type="OrthoDB" id="442680at2759"/>
<evidence type="ECO:0000256" key="4">
    <source>
        <dbReference type="ARBA" id="ARBA00022989"/>
    </source>
</evidence>
<dbReference type="PANTHER" id="PTHR12608">
    <property type="entry name" value="TRANSMEMBRANE PROTEIN HTP-1 RELATED"/>
    <property type="match status" value="1"/>
</dbReference>
<gene>
    <name evidence="8" type="ORF">HANVADRAFT_52461</name>
</gene>
<dbReference type="PROSITE" id="PS01214">
    <property type="entry name" value="UPF0016"/>
    <property type="match status" value="1"/>
</dbReference>
<dbReference type="GO" id="GO:0032472">
    <property type="term" value="P:Golgi calcium ion transport"/>
    <property type="evidence" value="ECO:0007669"/>
    <property type="project" value="TreeGrafter"/>
</dbReference>
<dbReference type="GO" id="GO:0000329">
    <property type="term" value="C:fungal-type vacuole membrane"/>
    <property type="evidence" value="ECO:0007669"/>
    <property type="project" value="TreeGrafter"/>
</dbReference>
<evidence type="ECO:0000256" key="1">
    <source>
        <dbReference type="ARBA" id="ARBA00004141"/>
    </source>
</evidence>
<dbReference type="Proteomes" id="UP000092321">
    <property type="component" value="Unassembled WGS sequence"/>
</dbReference>
<dbReference type="EMBL" id="LXPE01000010">
    <property type="protein sequence ID" value="OBA27153.1"/>
    <property type="molecule type" value="Genomic_DNA"/>
</dbReference>
<keyword evidence="6" id="KW-0732">Signal</keyword>
<dbReference type="GO" id="GO:0005384">
    <property type="term" value="F:manganese ion transmembrane transporter activity"/>
    <property type="evidence" value="ECO:0007669"/>
    <property type="project" value="TreeGrafter"/>
</dbReference>
<evidence type="ECO:0000256" key="2">
    <source>
        <dbReference type="ARBA" id="ARBA00009190"/>
    </source>
</evidence>
<dbReference type="Pfam" id="PF01169">
    <property type="entry name" value="GDT1"/>
    <property type="match status" value="2"/>
</dbReference>
<comment type="subcellular location">
    <subcellularLocation>
        <location evidence="1 6">Membrane</location>
        <topology evidence="1 6">Multi-pass membrane protein</topology>
    </subcellularLocation>
</comment>
<feature type="transmembrane region" description="Helical" evidence="6">
    <location>
        <begin position="212"/>
        <end position="229"/>
    </location>
</feature>
<feature type="transmembrane region" description="Helical" evidence="6">
    <location>
        <begin position="249"/>
        <end position="275"/>
    </location>
</feature>
<feature type="compositionally biased region" description="Polar residues" evidence="7">
    <location>
        <begin position="39"/>
        <end position="59"/>
    </location>
</feature>
<dbReference type="InterPro" id="IPR001727">
    <property type="entry name" value="GDT1-like"/>
</dbReference>
<dbReference type="AlphaFoldDB" id="A0A1B7TEJ0"/>